<dbReference type="AlphaFoldDB" id="A0A1X1XTC3"/>
<reference evidence="3 4" key="1">
    <citation type="journal article" date="2019" name="Emerg. Microbes Infect.">
        <title>Comprehensive subspecies identification of 175 nontuberculous mycobacteria species based on 7547 genomic profiles.</title>
        <authorList>
            <person name="Matsumoto Y."/>
            <person name="Kinjo T."/>
            <person name="Motooka D."/>
            <person name="Nabeya D."/>
            <person name="Jung N."/>
            <person name="Uechi K."/>
            <person name="Horii T."/>
            <person name="Iida T."/>
            <person name="Fujita J."/>
            <person name="Nakamura S."/>
        </authorList>
    </citation>
    <scope>NUCLEOTIDE SEQUENCE [LARGE SCALE GENOMIC DNA]</scope>
    <source>
        <strain evidence="3 4">JCM 15657</strain>
    </source>
</reference>
<dbReference type="InterPro" id="IPR016039">
    <property type="entry name" value="Thiolase-like"/>
</dbReference>
<dbReference type="PANTHER" id="PTHR42870:SF1">
    <property type="entry name" value="NON-SPECIFIC LIPID-TRANSFER PROTEIN-LIKE 2"/>
    <property type="match status" value="1"/>
</dbReference>
<feature type="domain" description="Thiolase C-terminal" evidence="2">
    <location>
        <begin position="279"/>
        <end position="386"/>
    </location>
</feature>
<accession>A0A1X1XTC3</accession>
<dbReference type="OrthoDB" id="9785768at2"/>
<proteinExistence type="predicted"/>
<dbReference type="InterPro" id="IPR002155">
    <property type="entry name" value="Thiolase"/>
</dbReference>
<dbReference type="CDD" id="cd00829">
    <property type="entry name" value="SCP-x_thiolase"/>
    <property type="match status" value="1"/>
</dbReference>
<evidence type="ECO:0000259" key="1">
    <source>
        <dbReference type="Pfam" id="PF00108"/>
    </source>
</evidence>
<organism evidence="3 4">
    <name type="scientific">Mycobacterium lacus</name>
    <dbReference type="NCBI Taxonomy" id="169765"/>
    <lineage>
        <taxon>Bacteria</taxon>
        <taxon>Bacillati</taxon>
        <taxon>Actinomycetota</taxon>
        <taxon>Actinomycetes</taxon>
        <taxon>Mycobacteriales</taxon>
        <taxon>Mycobacteriaceae</taxon>
        <taxon>Mycobacterium</taxon>
    </lineage>
</organism>
<dbReference type="KEGG" id="mlj:MLAC_47680"/>
<dbReference type="Pfam" id="PF00108">
    <property type="entry name" value="Thiolase_N"/>
    <property type="match status" value="1"/>
</dbReference>
<sequence>MGPASGRYLQSGKAAIVGIGATDFSKNSGRSELRLAAEAVLDALGDAGLSPADVDGLTTFTMDTNTEVAVARAVGIGELKFFSKIHYGGGAACATVQHAAMAVVTGVADVVVAYRAFNERSGMRFGQVQTRLTENADSTGVDNSFSYPHGLSTPAAQVAMIARRYMHLSGASSRDFGAVSVADRRHAAKNPKAYFYEKPITIEDHQNSRWIAEPLRLLDCCQETDGAVAIVVTSLERARDLKQRPAIIEAAAQGSSPDQYTMVSYYRPELDGLPEMGLVGRQLWQQSGLAPADIQTAVLYDHFTPFTLIQLEELGFCGRGEAKDFIADGAIEVGGRLPINTHGGQLGEAYIHGMNGIAEGVRQLRGTSVNQVPDVEHVLVTAGTGVPTSGLILG</sequence>
<evidence type="ECO:0000313" key="4">
    <source>
        <dbReference type="Proteomes" id="UP000466396"/>
    </source>
</evidence>
<dbReference type="FunFam" id="3.40.47.10:FF:000090">
    <property type="entry name" value="Lipid transfer protein or keto acyl-CoA thiolase Ltp2"/>
    <property type="match status" value="1"/>
</dbReference>
<keyword evidence="4" id="KW-1185">Reference proteome</keyword>
<dbReference type="EMBL" id="AP022581">
    <property type="protein sequence ID" value="BBX99474.1"/>
    <property type="molecule type" value="Genomic_DNA"/>
</dbReference>
<evidence type="ECO:0000259" key="2">
    <source>
        <dbReference type="Pfam" id="PF22691"/>
    </source>
</evidence>
<dbReference type="Gene3D" id="3.40.47.10">
    <property type="match status" value="1"/>
</dbReference>
<evidence type="ECO:0000313" key="3">
    <source>
        <dbReference type="EMBL" id="BBX99474.1"/>
    </source>
</evidence>
<dbReference type="PANTHER" id="PTHR42870">
    <property type="entry name" value="ACETYL-COA C-ACETYLTRANSFERASE"/>
    <property type="match status" value="1"/>
</dbReference>
<protein>
    <submittedName>
        <fullName evidence="3">Lipid-transfer protein</fullName>
    </submittedName>
</protein>
<dbReference type="PIRSF" id="PIRSF000429">
    <property type="entry name" value="Ac-CoA_Ac_transf"/>
    <property type="match status" value="1"/>
</dbReference>
<dbReference type="InterPro" id="IPR020616">
    <property type="entry name" value="Thiolase_N"/>
</dbReference>
<dbReference type="GO" id="GO:0016747">
    <property type="term" value="F:acyltransferase activity, transferring groups other than amino-acyl groups"/>
    <property type="evidence" value="ECO:0007669"/>
    <property type="project" value="InterPro"/>
</dbReference>
<feature type="domain" description="Thiolase N-terminal" evidence="1">
    <location>
        <begin position="16"/>
        <end position="234"/>
    </location>
</feature>
<dbReference type="NCBIfam" id="NF005892">
    <property type="entry name" value="PRK07855.1"/>
    <property type="match status" value="1"/>
</dbReference>
<dbReference type="SUPFAM" id="SSF53901">
    <property type="entry name" value="Thiolase-like"/>
    <property type="match status" value="2"/>
</dbReference>
<name>A0A1X1XTC3_9MYCO</name>
<dbReference type="Pfam" id="PF22691">
    <property type="entry name" value="Thiolase_C_1"/>
    <property type="match status" value="1"/>
</dbReference>
<dbReference type="InterPro" id="IPR055140">
    <property type="entry name" value="Thiolase_C_2"/>
</dbReference>
<dbReference type="RefSeq" id="WP_085162340.1">
    <property type="nucleotide sequence ID" value="NZ_AP022581.1"/>
</dbReference>
<gene>
    <name evidence="3" type="primary">ltp2</name>
    <name evidence="3" type="ORF">MLAC_47680</name>
</gene>
<dbReference type="Proteomes" id="UP000466396">
    <property type="component" value="Chromosome"/>
</dbReference>
<dbReference type="STRING" id="169765.AWC15_06870"/>